<proteinExistence type="predicted"/>
<name>A0AAV5LF20_9ROSI</name>
<dbReference type="SUPFAM" id="SSF53098">
    <property type="entry name" value="Ribonuclease H-like"/>
    <property type="match status" value="1"/>
</dbReference>
<keyword evidence="3" id="KW-1185">Reference proteome</keyword>
<evidence type="ECO:0000259" key="1">
    <source>
        <dbReference type="PROSITE" id="PS50994"/>
    </source>
</evidence>
<sequence length="486" mass="54311">MVVRNQSSKTPNGARSYCNCKCHTKDNCFKLVGYLEWWDYSRDPKKKSTGKLLEGKLATVIVAELKPEGKIVEGSITTTDNGGKVLNTSAPVTNRKWDIQTRQTIGYGVRRRKPHYLDLMLRNINKLKEASFGGRWMTWVCLMKSKREVNLLFQKFHKMMETQYNTQIKVLRSDNGGKYQSSDMQRYVEAHRIIHQTTCPDTPQQNGVAQRKNRHLLEIVRASLIEGVYNQGIQEIQTLEYGYCAAEVKEYFTYVPNVKDGSRWEVSFLDGASSSDSARSSDGLGSFDSLGSSDGTGSFDDISSADSAGSIDAVGCIGSGSTDGAGCTCSSNDGGFTDGTANLGWPLQQFDVKNAFLHGELTEEVYMDIPPTCQILERHCQKALVDKRRYQRLVGRLMYLAHTRPDLAYALSVVSQYMHDPGEQHMNVIMRILRYLKSALGKGILFTKNIDCHSIATYTDADWVGAIDDGRSTSGYFTFVGRNLVT</sequence>
<dbReference type="Gene3D" id="3.30.420.10">
    <property type="entry name" value="Ribonuclease H-like superfamily/Ribonuclease H"/>
    <property type="match status" value="1"/>
</dbReference>
<dbReference type="InterPro" id="IPR001584">
    <property type="entry name" value="Integrase_cat-core"/>
</dbReference>
<feature type="domain" description="Integrase catalytic" evidence="1">
    <location>
        <begin position="87"/>
        <end position="264"/>
    </location>
</feature>
<dbReference type="PANTHER" id="PTHR11439">
    <property type="entry name" value="GAG-POL-RELATED RETROTRANSPOSON"/>
    <property type="match status" value="1"/>
</dbReference>
<gene>
    <name evidence="2" type="ORF">SLEP1_g44077</name>
</gene>
<dbReference type="GO" id="GO:0015074">
    <property type="term" value="P:DNA integration"/>
    <property type="evidence" value="ECO:0007669"/>
    <property type="project" value="InterPro"/>
</dbReference>
<dbReference type="GO" id="GO:0003676">
    <property type="term" value="F:nucleic acid binding"/>
    <property type="evidence" value="ECO:0007669"/>
    <property type="project" value="InterPro"/>
</dbReference>
<reference evidence="2 3" key="1">
    <citation type="journal article" date="2021" name="Commun. Biol.">
        <title>The genome of Shorea leprosula (Dipterocarpaceae) highlights the ecological relevance of drought in aseasonal tropical rainforests.</title>
        <authorList>
            <person name="Ng K.K.S."/>
            <person name="Kobayashi M.J."/>
            <person name="Fawcett J.A."/>
            <person name="Hatakeyama M."/>
            <person name="Paape T."/>
            <person name="Ng C.H."/>
            <person name="Ang C.C."/>
            <person name="Tnah L.H."/>
            <person name="Lee C.T."/>
            <person name="Nishiyama T."/>
            <person name="Sese J."/>
            <person name="O'Brien M.J."/>
            <person name="Copetti D."/>
            <person name="Mohd Noor M.I."/>
            <person name="Ong R.C."/>
            <person name="Putra M."/>
            <person name="Sireger I.Z."/>
            <person name="Indrioko S."/>
            <person name="Kosugi Y."/>
            <person name="Izuno A."/>
            <person name="Isagi Y."/>
            <person name="Lee S.L."/>
            <person name="Shimizu K.K."/>
        </authorList>
    </citation>
    <scope>NUCLEOTIDE SEQUENCE [LARGE SCALE GENOMIC DNA]</scope>
    <source>
        <strain evidence="2">214</strain>
    </source>
</reference>
<evidence type="ECO:0000313" key="2">
    <source>
        <dbReference type="EMBL" id="GKV35871.1"/>
    </source>
</evidence>
<dbReference type="PANTHER" id="PTHR11439:SF467">
    <property type="entry name" value="INTEGRASE CATALYTIC DOMAIN-CONTAINING PROTEIN"/>
    <property type="match status" value="1"/>
</dbReference>
<dbReference type="AlphaFoldDB" id="A0AAV5LF20"/>
<accession>A0AAV5LF20</accession>
<dbReference type="PROSITE" id="PS50994">
    <property type="entry name" value="INTEGRASE"/>
    <property type="match status" value="1"/>
</dbReference>
<dbReference type="EMBL" id="BPVZ01000113">
    <property type="protein sequence ID" value="GKV35871.1"/>
    <property type="molecule type" value="Genomic_DNA"/>
</dbReference>
<dbReference type="Proteomes" id="UP001054252">
    <property type="component" value="Unassembled WGS sequence"/>
</dbReference>
<organism evidence="2 3">
    <name type="scientific">Rubroshorea leprosula</name>
    <dbReference type="NCBI Taxonomy" id="152421"/>
    <lineage>
        <taxon>Eukaryota</taxon>
        <taxon>Viridiplantae</taxon>
        <taxon>Streptophyta</taxon>
        <taxon>Embryophyta</taxon>
        <taxon>Tracheophyta</taxon>
        <taxon>Spermatophyta</taxon>
        <taxon>Magnoliopsida</taxon>
        <taxon>eudicotyledons</taxon>
        <taxon>Gunneridae</taxon>
        <taxon>Pentapetalae</taxon>
        <taxon>rosids</taxon>
        <taxon>malvids</taxon>
        <taxon>Malvales</taxon>
        <taxon>Dipterocarpaceae</taxon>
        <taxon>Rubroshorea</taxon>
    </lineage>
</organism>
<dbReference type="InterPro" id="IPR012337">
    <property type="entry name" value="RNaseH-like_sf"/>
</dbReference>
<dbReference type="InterPro" id="IPR036397">
    <property type="entry name" value="RNaseH_sf"/>
</dbReference>
<comment type="caution">
    <text evidence="2">The sequence shown here is derived from an EMBL/GenBank/DDBJ whole genome shotgun (WGS) entry which is preliminary data.</text>
</comment>
<evidence type="ECO:0000313" key="3">
    <source>
        <dbReference type="Proteomes" id="UP001054252"/>
    </source>
</evidence>
<protein>
    <recommendedName>
        <fullName evidence="1">Integrase catalytic domain-containing protein</fullName>
    </recommendedName>
</protein>